<evidence type="ECO:0000256" key="3">
    <source>
        <dbReference type="ARBA" id="ARBA00022692"/>
    </source>
</evidence>
<keyword evidence="4" id="KW-0479">Metal-binding</keyword>
<dbReference type="Pfam" id="PF02628">
    <property type="entry name" value="COX15-CtaA"/>
    <property type="match status" value="1"/>
</dbReference>
<reference evidence="13 16" key="2">
    <citation type="submission" date="2019-07" db="EMBL/GenBank/DDBJ databases">
        <title>Whole genome shotgun sequence of Myxococcus fulvus NBRC 100333.</title>
        <authorList>
            <person name="Hosoyama A."/>
            <person name="Uohara A."/>
            <person name="Ohji S."/>
            <person name="Ichikawa N."/>
        </authorList>
    </citation>
    <scope>NUCLEOTIDE SEQUENCE [LARGE SCALE GENOMIC DNA]</scope>
    <source>
        <strain evidence="13 16">NBRC 100333</strain>
    </source>
</reference>
<proteinExistence type="predicted"/>
<evidence type="ECO:0000256" key="10">
    <source>
        <dbReference type="ARBA" id="ARBA00023157"/>
    </source>
</evidence>
<reference evidence="14 15" key="1">
    <citation type="submission" date="2016-10" db="EMBL/GenBank/DDBJ databases">
        <authorList>
            <person name="Varghese N."/>
            <person name="Submissions S."/>
        </authorList>
    </citation>
    <scope>NUCLEOTIDE SEQUENCE [LARGE SCALE GENOMIC DNA]</scope>
    <source>
        <strain evidence="14 15">DSM 16525</strain>
    </source>
</reference>
<evidence type="ECO:0000256" key="6">
    <source>
        <dbReference type="ARBA" id="ARBA00023002"/>
    </source>
</evidence>
<feature type="transmembrane region" description="Helical" evidence="12">
    <location>
        <begin position="166"/>
        <end position="191"/>
    </location>
</feature>
<keyword evidence="5 12" id="KW-1133">Transmembrane helix</keyword>
<dbReference type="EMBL" id="FOIB01000001">
    <property type="protein sequence ID" value="SES88612.1"/>
    <property type="molecule type" value="Genomic_DNA"/>
</dbReference>
<dbReference type="PANTHER" id="PTHR35457">
    <property type="entry name" value="HEME A SYNTHASE"/>
    <property type="match status" value="1"/>
</dbReference>
<evidence type="ECO:0000256" key="7">
    <source>
        <dbReference type="ARBA" id="ARBA00023004"/>
    </source>
</evidence>
<protein>
    <submittedName>
        <fullName evidence="14">Cytochrome c oxidase assembly protein subunit 15</fullName>
    </submittedName>
</protein>
<dbReference type="GO" id="GO:0046872">
    <property type="term" value="F:metal ion binding"/>
    <property type="evidence" value="ECO:0007669"/>
    <property type="project" value="UniProtKB-KW"/>
</dbReference>
<comment type="pathway">
    <text evidence="11">Porphyrin-containing compound metabolism.</text>
</comment>
<evidence type="ECO:0000313" key="14">
    <source>
        <dbReference type="EMBL" id="SES88612.1"/>
    </source>
</evidence>
<evidence type="ECO:0000313" key="15">
    <source>
        <dbReference type="Proteomes" id="UP000183760"/>
    </source>
</evidence>
<evidence type="ECO:0000313" key="16">
    <source>
        <dbReference type="Proteomes" id="UP000321514"/>
    </source>
</evidence>
<keyword evidence="2" id="KW-1003">Cell membrane</keyword>
<comment type="subcellular location">
    <subcellularLocation>
        <location evidence="1">Membrane</location>
        <topology evidence="1">Multi-pass membrane protein</topology>
    </subcellularLocation>
</comment>
<dbReference type="PANTHER" id="PTHR35457:SF1">
    <property type="entry name" value="HEME A SYNTHASE"/>
    <property type="match status" value="1"/>
</dbReference>
<organism evidence="13 16">
    <name type="scientific">Myxococcus fulvus</name>
    <dbReference type="NCBI Taxonomy" id="33"/>
    <lineage>
        <taxon>Bacteria</taxon>
        <taxon>Pseudomonadati</taxon>
        <taxon>Myxococcota</taxon>
        <taxon>Myxococcia</taxon>
        <taxon>Myxococcales</taxon>
        <taxon>Cystobacterineae</taxon>
        <taxon>Myxococcaceae</taxon>
        <taxon>Myxococcus</taxon>
    </lineage>
</organism>
<evidence type="ECO:0000256" key="11">
    <source>
        <dbReference type="ARBA" id="ARBA00023444"/>
    </source>
</evidence>
<dbReference type="RefSeq" id="WP_074948729.1">
    <property type="nucleotide sequence ID" value="NZ_BJXR01000025.1"/>
</dbReference>
<dbReference type="OrthoDB" id="9816428at2"/>
<evidence type="ECO:0000256" key="5">
    <source>
        <dbReference type="ARBA" id="ARBA00022989"/>
    </source>
</evidence>
<feature type="transmembrane region" description="Helical" evidence="12">
    <location>
        <begin position="254"/>
        <end position="276"/>
    </location>
</feature>
<evidence type="ECO:0000256" key="2">
    <source>
        <dbReference type="ARBA" id="ARBA00022475"/>
    </source>
</evidence>
<dbReference type="GO" id="GO:0016020">
    <property type="term" value="C:membrane"/>
    <property type="evidence" value="ECO:0007669"/>
    <property type="project" value="UniProtKB-SubCell"/>
</dbReference>
<evidence type="ECO:0000256" key="4">
    <source>
        <dbReference type="ARBA" id="ARBA00022723"/>
    </source>
</evidence>
<feature type="transmembrane region" description="Helical" evidence="12">
    <location>
        <begin position="97"/>
        <end position="118"/>
    </location>
</feature>
<sequence length="324" mass="34736">MTHPASTRSFQRFSIGVLVFTLGVILWGAFVRATGSGAGCGDHWPVCNGQVVPREPTVQTLIEYTHRLTSGVVMLLAVALSVWAMRAHAKGHPVRKAANWALFFMMTEALVGAGIVLLQYVADNASVGRAVWMGVHLVNTFLLVGAQTMVVWFSKGRANLAFRGQGWVGVLVGVCVAGMMLLGVSGAVAALGDTLFPSETLAEGLAQHANDQAHLFVRRRIYHPIIAVLMGAALVYVGRWMSRLRPSPEVKQSAMLLTGLYVLQLGAGLVNVVLLAPVWLQLVHLLLADFVWMTVVRMCAAGLSKDAPRAELVSEPVPTHASAA</sequence>
<gene>
    <name evidence="13" type="ORF">MFU01_25440</name>
    <name evidence="14" type="ORF">SAMN05443572_101477</name>
</gene>
<dbReference type="Proteomes" id="UP000321514">
    <property type="component" value="Unassembled WGS sequence"/>
</dbReference>
<accession>A0A511T0V6</accession>
<dbReference type="InterPro" id="IPR050450">
    <property type="entry name" value="COX15/CtaA_HemeA_synthase"/>
</dbReference>
<evidence type="ECO:0000256" key="1">
    <source>
        <dbReference type="ARBA" id="ARBA00004141"/>
    </source>
</evidence>
<evidence type="ECO:0000256" key="12">
    <source>
        <dbReference type="SAM" id="Phobius"/>
    </source>
</evidence>
<dbReference type="GO" id="GO:0006784">
    <property type="term" value="P:heme A biosynthetic process"/>
    <property type="evidence" value="ECO:0007669"/>
    <property type="project" value="InterPro"/>
</dbReference>
<dbReference type="InterPro" id="IPR003780">
    <property type="entry name" value="COX15/CtaA_fam"/>
</dbReference>
<keyword evidence="9 12" id="KW-0472">Membrane</keyword>
<dbReference type="EMBL" id="BJXR01000025">
    <property type="protein sequence ID" value="GEN07507.1"/>
    <property type="molecule type" value="Genomic_DNA"/>
</dbReference>
<feature type="transmembrane region" description="Helical" evidence="12">
    <location>
        <begin position="221"/>
        <end position="242"/>
    </location>
</feature>
<keyword evidence="8" id="KW-0350">Heme biosynthesis</keyword>
<keyword evidence="7" id="KW-0408">Iron</keyword>
<feature type="transmembrane region" description="Helical" evidence="12">
    <location>
        <begin position="12"/>
        <end position="30"/>
    </location>
</feature>
<keyword evidence="10" id="KW-1015">Disulfide bond</keyword>
<keyword evidence="6" id="KW-0560">Oxidoreductase</keyword>
<feature type="transmembrane region" description="Helical" evidence="12">
    <location>
        <begin position="130"/>
        <end position="154"/>
    </location>
</feature>
<keyword evidence="15" id="KW-1185">Reference proteome</keyword>
<feature type="transmembrane region" description="Helical" evidence="12">
    <location>
        <begin position="64"/>
        <end position="85"/>
    </location>
</feature>
<keyword evidence="3 12" id="KW-0812">Transmembrane</keyword>
<evidence type="ECO:0000256" key="8">
    <source>
        <dbReference type="ARBA" id="ARBA00023133"/>
    </source>
</evidence>
<dbReference type="Proteomes" id="UP000183760">
    <property type="component" value="Unassembled WGS sequence"/>
</dbReference>
<dbReference type="STRING" id="1334629.MFUL124B02_03325"/>
<evidence type="ECO:0000313" key="13">
    <source>
        <dbReference type="EMBL" id="GEN07507.1"/>
    </source>
</evidence>
<dbReference type="AlphaFoldDB" id="A0A511T0V6"/>
<dbReference type="GO" id="GO:0016491">
    <property type="term" value="F:oxidoreductase activity"/>
    <property type="evidence" value="ECO:0007669"/>
    <property type="project" value="UniProtKB-KW"/>
</dbReference>
<comment type="caution">
    <text evidence="13">The sequence shown here is derived from an EMBL/GenBank/DDBJ whole genome shotgun (WGS) entry which is preliminary data.</text>
</comment>
<evidence type="ECO:0000256" key="9">
    <source>
        <dbReference type="ARBA" id="ARBA00023136"/>
    </source>
</evidence>
<name>A0A511T0V6_MYXFU</name>